<dbReference type="OrthoDB" id="7457040at2759"/>
<evidence type="ECO:0008006" key="5">
    <source>
        <dbReference type="Google" id="ProtNLM"/>
    </source>
</evidence>
<proteinExistence type="predicted"/>
<feature type="repeat" description="PPR" evidence="2">
    <location>
        <begin position="25"/>
        <end position="59"/>
    </location>
</feature>
<evidence type="ECO:0000313" key="3">
    <source>
        <dbReference type="EMBL" id="KAG0502852.1"/>
    </source>
</evidence>
<dbReference type="GO" id="GO:0003723">
    <property type="term" value="F:RNA binding"/>
    <property type="evidence" value="ECO:0007669"/>
    <property type="project" value="InterPro"/>
</dbReference>
<keyword evidence="1" id="KW-0677">Repeat</keyword>
<dbReference type="PANTHER" id="PTHR47926">
    <property type="entry name" value="PENTATRICOPEPTIDE REPEAT-CONTAINING PROTEIN"/>
    <property type="match status" value="1"/>
</dbReference>
<dbReference type="NCBIfam" id="TIGR00756">
    <property type="entry name" value="PPR"/>
    <property type="match status" value="1"/>
</dbReference>
<evidence type="ECO:0000313" key="4">
    <source>
        <dbReference type="Proteomes" id="UP000639772"/>
    </source>
</evidence>
<dbReference type="PANTHER" id="PTHR47926:SF465">
    <property type="entry name" value="PENTATRICOPEPTIDE REPEAT (PPR-LIKE) SUPERFAMILY PROTEIN"/>
    <property type="match status" value="1"/>
</dbReference>
<dbReference type="GO" id="GO:0009451">
    <property type="term" value="P:RNA modification"/>
    <property type="evidence" value="ECO:0007669"/>
    <property type="project" value="InterPro"/>
</dbReference>
<reference evidence="3 4" key="1">
    <citation type="journal article" date="2020" name="Nat. Food">
        <title>A phased Vanilla planifolia genome enables genetic improvement of flavour and production.</title>
        <authorList>
            <person name="Hasing T."/>
            <person name="Tang H."/>
            <person name="Brym M."/>
            <person name="Khazi F."/>
            <person name="Huang T."/>
            <person name="Chambers A.H."/>
        </authorList>
    </citation>
    <scope>NUCLEOTIDE SEQUENCE [LARGE SCALE GENOMIC DNA]</scope>
    <source>
        <tissue evidence="3">Leaf</tissue>
    </source>
</reference>
<evidence type="ECO:0000256" key="1">
    <source>
        <dbReference type="ARBA" id="ARBA00022737"/>
    </source>
</evidence>
<evidence type="ECO:0000256" key="2">
    <source>
        <dbReference type="PROSITE-ProRule" id="PRU00708"/>
    </source>
</evidence>
<dbReference type="EMBL" id="JADCNM010000001">
    <property type="protein sequence ID" value="KAG0502852.1"/>
    <property type="molecule type" value="Genomic_DNA"/>
</dbReference>
<protein>
    <recommendedName>
        <fullName evidence="5">Pentatricopeptide repeat-containing protein</fullName>
    </recommendedName>
</protein>
<feature type="repeat" description="PPR" evidence="2">
    <location>
        <begin position="126"/>
        <end position="160"/>
    </location>
</feature>
<organism evidence="3 4">
    <name type="scientific">Vanilla planifolia</name>
    <name type="common">Vanilla</name>
    <dbReference type="NCBI Taxonomy" id="51239"/>
    <lineage>
        <taxon>Eukaryota</taxon>
        <taxon>Viridiplantae</taxon>
        <taxon>Streptophyta</taxon>
        <taxon>Embryophyta</taxon>
        <taxon>Tracheophyta</taxon>
        <taxon>Spermatophyta</taxon>
        <taxon>Magnoliopsida</taxon>
        <taxon>Liliopsida</taxon>
        <taxon>Asparagales</taxon>
        <taxon>Orchidaceae</taxon>
        <taxon>Vanilloideae</taxon>
        <taxon>Vanilleae</taxon>
        <taxon>Vanilla</taxon>
    </lineage>
</organism>
<dbReference type="Gene3D" id="1.25.40.10">
    <property type="entry name" value="Tetratricopeptide repeat domain"/>
    <property type="match status" value="3"/>
</dbReference>
<dbReference type="Pfam" id="PF20431">
    <property type="entry name" value="E_motif"/>
    <property type="match status" value="1"/>
</dbReference>
<dbReference type="PROSITE" id="PS51375">
    <property type="entry name" value="PPR"/>
    <property type="match status" value="2"/>
</dbReference>
<dbReference type="InterPro" id="IPR046848">
    <property type="entry name" value="E_motif"/>
</dbReference>
<dbReference type="Pfam" id="PF13041">
    <property type="entry name" value="PPR_2"/>
    <property type="match status" value="1"/>
</dbReference>
<comment type="caution">
    <text evidence="3">The sequence shown here is derived from an EMBL/GenBank/DDBJ whole genome shotgun (WGS) entry which is preliminary data.</text>
</comment>
<gene>
    <name evidence="3" type="ORF">HPP92_002924</name>
</gene>
<sequence length="382" mass="43065">MIDVHLRHGDVKGAVGLFWEAPEINIVSWTTMIAGFARNAHGKEALLYFVNMLRNLQIPDDITFGAVLLACATLTVLRNGLMVHGCLVCHGFESFVYVANGLVNMYAKCGDIKSSCKVFDEIIAKDLVSWNAVIFGLAVHGWAQKALKVFEDMISDRVQPDKLTFLGLLMACCHSGLVEQGMGFLSSMNSVHQISPDADHVTCVIDMLGRAGRLREAAILLDYFSDSVKDKHAGYWESLLCASIIHQDVNLAMAIGEQFMNLEPQMETSYVLLSNLYCFSGHWKEAENIRRAMADRALRDITSKQQQSYDRAELQIYIVWAVPVRTGISTGRSHGWLQARRYLTRVSADRRREELRPFRRQTKPRRCSLMRIIHSTFGQFLG</sequence>
<dbReference type="InterPro" id="IPR046960">
    <property type="entry name" value="PPR_At4g14850-like_plant"/>
</dbReference>
<dbReference type="Proteomes" id="UP000639772">
    <property type="component" value="Chromosome 1"/>
</dbReference>
<dbReference type="AlphaFoldDB" id="A0A835VL09"/>
<dbReference type="InterPro" id="IPR002885">
    <property type="entry name" value="PPR_rpt"/>
</dbReference>
<name>A0A835VL09_VANPL</name>
<dbReference type="InterPro" id="IPR011990">
    <property type="entry name" value="TPR-like_helical_dom_sf"/>
</dbReference>
<dbReference type="Pfam" id="PF01535">
    <property type="entry name" value="PPR"/>
    <property type="match status" value="3"/>
</dbReference>
<dbReference type="GO" id="GO:0099402">
    <property type="term" value="P:plant organ development"/>
    <property type="evidence" value="ECO:0007669"/>
    <property type="project" value="UniProtKB-ARBA"/>
</dbReference>
<accession>A0A835VL09</accession>
<dbReference type="FunFam" id="1.25.40.10:FF:000158">
    <property type="entry name" value="pentatricopeptide repeat-containing protein At2g33680"/>
    <property type="match status" value="1"/>
</dbReference>